<sequence length="363" mass="42580">MSDEKRINMSGNFVVCDVQEEYIEHLFGILSEQLPGAYQFYLFHDSEKMMEFIEQTETDVLLTCEEYREKIRYVPGIRKKFIFTENRKKHRDTGDIPIFRYQPAGKILSEIKNGIRESAQINVTAEIPVRKRPEGKSYPQKKGRERIRAEPEQIRARGRPQRNIMRDETQVRGIIGIYSPVHRIGKTRFAMRMGQKIAEKMPVLYLNLEGYSGGNHYFPEKTTQNLGDLIYCMKQERTDYGLKISSMTGQAGGMDYILPMENESDLRTIRGNEWLRLFEDILEKCIYEVLILDLGDCIDGLYEILRSCVRVYTPYIRESAAMAKMEQYEQNLIATGYGDVLSRTVKKQMQMRAREEERDEYMR</sequence>
<dbReference type="Gene3D" id="3.40.50.300">
    <property type="entry name" value="P-loop containing nucleotide triphosphate hydrolases"/>
    <property type="match status" value="1"/>
</dbReference>
<accession>A0A5M9HXW5</accession>
<evidence type="ECO:0000313" key="1">
    <source>
        <dbReference type="EMBL" id="KAA8501527.1"/>
    </source>
</evidence>
<dbReference type="RefSeq" id="WP_143449234.1">
    <property type="nucleotide sequence ID" value="NZ_VMSO01000008.1"/>
</dbReference>
<dbReference type="OrthoDB" id="9777019at2"/>
<dbReference type="Gene3D" id="3.40.50.10850">
    <property type="entry name" value="Ntrc-like two-domain protein"/>
    <property type="match status" value="1"/>
</dbReference>
<evidence type="ECO:0000313" key="2">
    <source>
        <dbReference type="Proteomes" id="UP000322025"/>
    </source>
</evidence>
<keyword evidence="2" id="KW-1185">Reference proteome</keyword>
<gene>
    <name evidence="1" type="ORF">FNY66_07960</name>
</gene>
<proteinExistence type="predicted"/>
<reference evidence="1" key="1">
    <citation type="submission" date="2019-07" db="EMBL/GenBank/DDBJ databases">
        <authorList>
            <person name="Wongkuna S."/>
            <person name="Scaria J."/>
        </authorList>
    </citation>
    <scope>NUCLEOTIDE SEQUENCE [LARGE SCALE GENOMIC DNA]</scope>
    <source>
        <strain evidence="1">SW178</strain>
    </source>
</reference>
<dbReference type="AlphaFoldDB" id="A0A5M9HXW5"/>
<dbReference type="InterPro" id="IPR027417">
    <property type="entry name" value="P-loop_NTPase"/>
</dbReference>
<dbReference type="Proteomes" id="UP000322025">
    <property type="component" value="Unassembled WGS sequence"/>
</dbReference>
<dbReference type="EMBL" id="VMSO01000008">
    <property type="protein sequence ID" value="KAA8501527.1"/>
    <property type="molecule type" value="Genomic_DNA"/>
</dbReference>
<protein>
    <submittedName>
        <fullName evidence="1">Uncharacterized protein</fullName>
    </submittedName>
</protein>
<name>A0A5M9HXW5_9FIRM</name>
<organism evidence="1 2">
    <name type="scientific">Mediterraneibacter catenae</name>
    <dbReference type="NCBI Taxonomy" id="2594882"/>
    <lineage>
        <taxon>Bacteria</taxon>
        <taxon>Bacillati</taxon>
        <taxon>Bacillota</taxon>
        <taxon>Clostridia</taxon>
        <taxon>Lachnospirales</taxon>
        <taxon>Lachnospiraceae</taxon>
        <taxon>Mediterraneibacter</taxon>
    </lineage>
</organism>
<comment type="caution">
    <text evidence="1">The sequence shown here is derived from an EMBL/GenBank/DDBJ whole genome shotgun (WGS) entry which is preliminary data.</text>
</comment>